<dbReference type="SUPFAM" id="SSF48452">
    <property type="entry name" value="TPR-like"/>
    <property type="match status" value="1"/>
</dbReference>
<dbReference type="Proteomes" id="UP001139347">
    <property type="component" value="Unassembled WGS sequence"/>
</dbReference>
<dbReference type="SUPFAM" id="SSF101898">
    <property type="entry name" value="NHL repeat"/>
    <property type="match status" value="1"/>
</dbReference>
<protein>
    <submittedName>
        <fullName evidence="8">YIP1 family protein</fullName>
    </submittedName>
</protein>
<dbReference type="Pfam" id="PF04893">
    <property type="entry name" value="Yip1"/>
    <property type="match status" value="1"/>
</dbReference>
<feature type="transmembrane region" description="Helical" evidence="5">
    <location>
        <begin position="537"/>
        <end position="559"/>
    </location>
</feature>
<dbReference type="InterPro" id="IPR006977">
    <property type="entry name" value="Yip1_dom"/>
</dbReference>
<dbReference type="Gene3D" id="2.120.10.30">
    <property type="entry name" value="TolB, C-terminal domain"/>
    <property type="match status" value="1"/>
</dbReference>
<dbReference type="GO" id="GO:0000209">
    <property type="term" value="P:protein polyubiquitination"/>
    <property type="evidence" value="ECO:0007669"/>
    <property type="project" value="TreeGrafter"/>
</dbReference>
<comment type="subcellular location">
    <subcellularLocation>
        <location evidence="1">Membrane</location>
        <topology evidence="1">Multi-pass membrane protein</topology>
    </subcellularLocation>
</comment>
<keyword evidence="2 5" id="KW-0812">Transmembrane</keyword>
<feature type="transmembrane region" description="Helical" evidence="5">
    <location>
        <begin position="506"/>
        <end position="525"/>
    </location>
</feature>
<keyword evidence="4 5" id="KW-0472">Membrane</keyword>
<dbReference type="GO" id="GO:0061630">
    <property type="term" value="F:ubiquitin protein ligase activity"/>
    <property type="evidence" value="ECO:0007669"/>
    <property type="project" value="TreeGrafter"/>
</dbReference>
<feature type="chain" id="PRO_5040729536" evidence="6">
    <location>
        <begin position="29"/>
        <end position="680"/>
    </location>
</feature>
<evidence type="ECO:0000313" key="9">
    <source>
        <dbReference type="Proteomes" id="UP001139347"/>
    </source>
</evidence>
<feature type="transmembrane region" description="Helical" evidence="5">
    <location>
        <begin position="635"/>
        <end position="658"/>
    </location>
</feature>
<dbReference type="PANTHER" id="PTHR24104">
    <property type="entry name" value="E3 UBIQUITIN-PROTEIN LIGASE NHLRC1-RELATED"/>
    <property type="match status" value="1"/>
</dbReference>
<feature type="transmembrane region" description="Helical" evidence="5">
    <location>
        <begin position="434"/>
        <end position="454"/>
    </location>
</feature>
<dbReference type="EMBL" id="JALIRP010000001">
    <property type="protein sequence ID" value="MCJ8010855.1"/>
    <property type="molecule type" value="Genomic_DNA"/>
</dbReference>
<evidence type="ECO:0000256" key="4">
    <source>
        <dbReference type="ARBA" id="ARBA00023136"/>
    </source>
</evidence>
<feature type="transmembrane region" description="Helical" evidence="5">
    <location>
        <begin position="602"/>
        <end position="623"/>
    </location>
</feature>
<dbReference type="RefSeq" id="WP_244720192.1">
    <property type="nucleotide sequence ID" value="NZ_JALIRP010000001.1"/>
</dbReference>
<comment type="caution">
    <text evidence="8">The sequence shown here is derived from an EMBL/GenBank/DDBJ whole genome shotgun (WGS) entry which is preliminary data.</text>
</comment>
<dbReference type="Gene3D" id="1.25.40.10">
    <property type="entry name" value="Tetratricopeptide repeat domain"/>
    <property type="match status" value="1"/>
</dbReference>
<feature type="domain" description="Yip1" evidence="7">
    <location>
        <begin position="486"/>
        <end position="652"/>
    </location>
</feature>
<dbReference type="GO" id="GO:0043161">
    <property type="term" value="P:proteasome-mediated ubiquitin-dependent protein catabolic process"/>
    <property type="evidence" value="ECO:0007669"/>
    <property type="project" value="TreeGrafter"/>
</dbReference>
<gene>
    <name evidence="8" type="ORF">MUG84_03730</name>
</gene>
<evidence type="ECO:0000256" key="2">
    <source>
        <dbReference type="ARBA" id="ARBA00022692"/>
    </source>
</evidence>
<proteinExistence type="predicted"/>
<organism evidence="8 9">
    <name type="scientific">Paenibacillus mangrovi</name>
    <dbReference type="NCBI Taxonomy" id="2931978"/>
    <lineage>
        <taxon>Bacteria</taxon>
        <taxon>Bacillati</taxon>
        <taxon>Bacillota</taxon>
        <taxon>Bacilli</taxon>
        <taxon>Bacillales</taxon>
        <taxon>Paenibacillaceae</taxon>
        <taxon>Paenibacillus</taxon>
    </lineage>
</organism>
<sequence>MQKRTMMLSLTLFSFVVLLYCCTSPVYAAVDAPYFTYTSDSKGFVIMTQAAYTPTVQISTINGQKLETPEHVFVDDQDNVYITDSTLSKVFILDPQYRFVKELTNDKFKAIKSTFVTDQFIYVVDTSLNVIFVLDKATHQLLKEIGKPDSPIFQEGYEFSPTHIAVDVRGNIYVRSTGSVNGLIMLNGDGEFVTFFGANPMQTPLLDRLRSFFLTKTQQDKIKKVLPDVPSNIAIDKTGFIYTVTSSVEDNPVKKFNVSGKNYFPDKMVGMFSMESVWVGQHHNVFSVSSDGWIFEYDTNGNLLFLFGGKDFTSSRLGLLNRPVALASNSSDELIVVDQGLKLLQCYRPTEFSNAVHQAMDAYQDGDYDKSKKLWEYTLKYNSLFDNAHVGLGNAYLREGNASGALAEFEYAKHNNGMSEAFWEIRQGWLQNNLGVVFSILLTLILGSYASKWLNRRYGYVSRIGSKLQVVRRVKIIDNLLYMFTFLRHPLDGLYHIKYENRVSRLSSTVIYVLVTILLIVHYEYANPLFVKKQDYFLYTLMIMVGLAVLWMLSNYLICSITDGEGKFRDVYNATAYSISPLIVILPPLILFSRGLTLEQSVFYDLPIQAMILWIAFLMFFMIKDIHNYEAGETVDVIFRSLFTMLVIGLFLFVFYSIGSQFLGFLHDVVTEAGSRWQRK</sequence>
<keyword evidence="3 5" id="KW-1133">Transmembrane helix</keyword>
<dbReference type="InterPro" id="IPR011042">
    <property type="entry name" value="6-blade_b-propeller_TolB-like"/>
</dbReference>
<evidence type="ECO:0000256" key="1">
    <source>
        <dbReference type="ARBA" id="ARBA00004141"/>
    </source>
</evidence>
<feature type="transmembrane region" description="Helical" evidence="5">
    <location>
        <begin position="571"/>
        <end position="590"/>
    </location>
</feature>
<keyword evidence="6" id="KW-0732">Signal</keyword>
<dbReference type="AlphaFoldDB" id="A0A9X1WN32"/>
<dbReference type="GO" id="GO:0008270">
    <property type="term" value="F:zinc ion binding"/>
    <property type="evidence" value="ECO:0007669"/>
    <property type="project" value="UniProtKB-KW"/>
</dbReference>
<evidence type="ECO:0000256" key="3">
    <source>
        <dbReference type="ARBA" id="ARBA00022989"/>
    </source>
</evidence>
<dbReference type="InterPro" id="IPR050952">
    <property type="entry name" value="TRIM-NHL_E3_ligases"/>
</dbReference>
<feature type="signal peptide" evidence="6">
    <location>
        <begin position="1"/>
        <end position="28"/>
    </location>
</feature>
<dbReference type="PANTHER" id="PTHR24104:SF25">
    <property type="entry name" value="PROTEIN LIN-41"/>
    <property type="match status" value="1"/>
</dbReference>
<dbReference type="GO" id="GO:0016020">
    <property type="term" value="C:membrane"/>
    <property type="evidence" value="ECO:0007669"/>
    <property type="project" value="UniProtKB-SubCell"/>
</dbReference>
<reference evidence="8" key="1">
    <citation type="submission" date="2022-04" db="EMBL/GenBank/DDBJ databases">
        <title>Paenibacillus mangrovi sp. nov., a novel endophytic bacterium isolated from bark of Kandelia candel.</title>
        <authorList>
            <person name="Tuo L."/>
        </authorList>
    </citation>
    <scope>NUCLEOTIDE SEQUENCE</scope>
    <source>
        <strain evidence="8">KQZ6P-2</strain>
    </source>
</reference>
<name>A0A9X1WN32_9BACL</name>
<evidence type="ECO:0000256" key="5">
    <source>
        <dbReference type="SAM" id="Phobius"/>
    </source>
</evidence>
<evidence type="ECO:0000313" key="8">
    <source>
        <dbReference type="EMBL" id="MCJ8010855.1"/>
    </source>
</evidence>
<evidence type="ECO:0000256" key="6">
    <source>
        <dbReference type="SAM" id="SignalP"/>
    </source>
</evidence>
<dbReference type="InterPro" id="IPR011990">
    <property type="entry name" value="TPR-like_helical_dom_sf"/>
</dbReference>
<accession>A0A9X1WN32</accession>
<evidence type="ECO:0000259" key="7">
    <source>
        <dbReference type="Pfam" id="PF04893"/>
    </source>
</evidence>
<keyword evidence="9" id="KW-1185">Reference proteome</keyword>